<dbReference type="Proteomes" id="UP001501020">
    <property type="component" value="Unassembled WGS sequence"/>
</dbReference>
<protein>
    <submittedName>
        <fullName evidence="2">Uncharacterized protein</fullName>
    </submittedName>
</protein>
<evidence type="ECO:0000256" key="1">
    <source>
        <dbReference type="SAM" id="Phobius"/>
    </source>
</evidence>
<evidence type="ECO:0000313" key="3">
    <source>
        <dbReference type="Proteomes" id="UP001501020"/>
    </source>
</evidence>
<organism evidence="2 3">
    <name type="scientific">Actinomadura napierensis</name>
    <dbReference type="NCBI Taxonomy" id="267854"/>
    <lineage>
        <taxon>Bacteria</taxon>
        <taxon>Bacillati</taxon>
        <taxon>Actinomycetota</taxon>
        <taxon>Actinomycetes</taxon>
        <taxon>Streptosporangiales</taxon>
        <taxon>Thermomonosporaceae</taxon>
        <taxon>Actinomadura</taxon>
    </lineage>
</organism>
<evidence type="ECO:0000313" key="2">
    <source>
        <dbReference type="EMBL" id="GAA2165096.1"/>
    </source>
</evidence>
<keyword evidence="1" id="KW-1133">Transmembrane helix</keyword>
<gene>
    <name evidence="2" type="ORF">GCM10009727_83380</name>
</gene>
<feature type="transmembrane region" description="Helical" evidence="1">
    <location>
        <begin position="51"/>
        <end position="72"/>
    </location>
</feature>
<name>A0ABP5M4X8_9ACTN</name>
<accession>A0ABP5M4X8</accession>
<proteinExistence type="predicted"/>
<comment type="caution">
    <text evidence="2">The sequence shown here is derived from an EMBL/GenBank/DDBJ whole genome shotgun (WGS) entry which is preliminary data.</text>
</comment>
<feature type="transmembrane region" description="Helical" evidence="1">
    <location>
        <begin position="21"/>
        <end position="39"/>
    </location>
</feature>
<keyword evidence="1" id="KW-0472">Membrane</keyword>
<reference evidence="3" key="1">
    <citation type="journal article" date="2019" name="Int. J. Syst. Evol. Microbiol.">
        <title>The Global Catalogue of Microorganisms (GCM) 10K type strain sequencing project: providing services to taxonomists for standard genome sequencing and annotation.</title>
        <authorList>
            <consortium name="The Broad Institute Genomics Platform"/>
            <consortium name="The Broad Institute Genome Sequencing Center for Infectious Disease"/>
            <person name="Wu L."/>
            <person name="Ma J."/>
        </authorList>
    </citation>
    <scope>NUCLEOTIDE SEQUENCE [LARGE SCALE GENOMIC DNA]</scope>
    <source>
        <strain evidence="3">JCM 13850</strain>
    </source>
</reference>
<keyword evidence="1" id="KW-0812">Transmembrane</keyword>
<keyword evidence="3" id="KW-1185">Reference proteome</keyword>
<dbReference type="EMBL" id="BAAAMR010000124">
    <property type="protein sequence ID" value="GAA2165096.1"/>
    <property type="molecule type" value="Genomic_DNA"/>
</dbReference>
<dbReference type="RefSeq" id="WP_344281320.1">
    <property type="nucleotide sequence ID" value="NZ_BAAAMR010000124.1"/>
</dbReference>
<sequence>MTSDLVCTSARPVRAARVARWAAASLGAPVTGSLLFAGVRQGAGQSVPAGLWIAIAVCGAAAVGLAALGLCLRYSLEKVRVQVSGQLAATYHEVMVGSSREVQASEHYSDISDAMARFTAVLNNGVCPADATHHKLYRGRRR</sequence>